<keyword evidence="2" id="KW-1185">Reference proteome</keyword>
<name>A0A916QE76_9BACL</name>
<reference evidence="1" key="1">
    <citation type="submission" date="2020-08" db="EMBL/GenBank/DDBJ databases">
        <authorList>
            <person name="Uke A."/>
            <person name="Chhe C."/>
            <person name="Baramee S."/>
            <person name="Kosugi A."/>
        </authorList>
    </citation>
    <scope>NUCLEOTIDE SEQUENCE</scope>
    <source>
        <strain evidence="1">DA-C8</strain>
    </source>
</reference>
<comment type="caution">
    <text evidence="1">The sequence shown here is derived from an EMBL/GenBank/DDBJ whole genome shotgun (WGS) entry which is preliminary data.</text>
</comment>
<dbReference type="AlphaFoldDB" id="A0A916QE76"/>
<reference evidence="1" key="2">
    <citation type="journal article" date="2021" name="Data Brief">
        <title>Draft genome sequence data of the facultative, thermophilic, xylanolytic bacterium Paenibacillus sp. strain DA-C8.</title>
        <authorList>
            <person name="Chhe C."/>
            <person name="Uke A."/>
            <person name="Baramee S."/>
            <person name="Ungkulpasvich U."/>
            <person name="Tachaapaikoon C."/>
            <person name="Pason P."/>
            <person name="Waeonukul R."/>
            <person name="Ratanakhanokchai K."/>
            <person name="Kosugi A."/>
        </authorList>
    </citation>
    <scope>NUCLEOTIDE SEQUENCE</scope>
    <source>
        <strain evidence="1">DA-C8</strain>
    </source>
</reference>
<dbReference type="EMBL" id="BMAQ01000001">
    <property type="protein sequence ID" value="GFR36886.1"/>
    <property type="molecule type" value="Genomic_DNA"/>
</dbReference>
<dbReference type="Proteomes" id="UP000654993">
    <property type="component" value="Unassembled WGS sequence"/>
</dbReference>
<dbReference type="RefSeq" id="WP_200965175.1">
    <property type="nucleotide sequence ID" value="NZ_BMAQ01000001.1"/>
</dbReference>
<sequence length="53" mass="6026">MDKWKVIQAYRRGIINLKECAQILGIDSMRVMGIMKENTKDAVHVVRGKQPVG</sequence>
<evidence type="ECO:0000313" key="1">
    <source>
        <dbReference type="EMBL" id="GFR36886.1"/>
    </source>
</evidence>
<evidence type="ECO:0000313" key="2">
    <source>
        <dbReference type="Proteomes" id="UP000654993"/>
    </source>
</evidence>
<protein>
    <submittedName>
        <fullName evidence="1">Uncharacterized protein</fullName>
    </submittedName>
</protein>
<gene>
    <name evidence="1" type="ORF">PRECH8_01820</name>
</gene>
<accession>A0A916QE76</accession>
<organism evidence="1 2">
    <name type="scientific">Insulibacter thermoxylanivorax</name>
    <dbReference type="NCBI Taxonomy" id="2749268"/>
    <lineage>
        <taxon>Bacteria</taxon>
        <taxon>Bacillati</taxon>
        <taxon>Bacillota</taxon>
        <taxon>Bacilli</taxon>
        <taxon>Bacillales</taxon>
        <taxon>Paenibacillaceae</taxon>
        <taxon>Insulibacter</taxon>
    </lineage>
</organism>
<proteinExistence type="predicted"/>